<gene>
    <name evidence="2" type="ORF">FJV41_30820</name>
</gene>
<dbReference type="RefSeq" id="WP_141646163.1">
    <property type="nucleotide sequence ID" value="NZ_VIFM01000155.1"/>
</dbReference>
<evidence type="ECO:0000313" key="2">
    <source>
        <dbReference type="EMBL" id="TQF12082.1"/>
    </source>
</evidence>
<keyword evidence="3" id="KW-1185">Reference proteome</keyword>
<protein>
    <submittedName>
        <fullName evidence="2">Uncharacterized protein</fullName>
    </submittedName>
</protein>
<dbReference type="OrthoDB" id="5526675at2"/>
<feature type="compositionally biased region" description="Pro residues" evidence="1">
    <location>
        <begin position="42"/>
        <end position="51"/>
    </location>
</feature>
<accession>A0A540WST9</accession>
<evidence type="ECO:0000313" key="3">
    <source>
        <dbReference type="Proteomes" id="UP000315369"/>
    </source>
</evidence>
<feature type="region of interest" description="Disordered" evidence="1">
    <location>
        <begin position="30"/>
        <end position="103"/>
    </location>
</feature>
<sequence>MKTRYRLMLMAAVALGVAVSLGLLWRSSPSEAPEVMEEAASAPPPSSPAPTPTAAAAVPRPESPPEPQAAPRDATVVALRPGDVAPEPEVANPPPQTNDELQPELPQTAQWKLEKTTHITALLGRDVERLEHERELAEARGDSERVHQLETVLKRHHGRLVGLREEVRTLTEAAAAEAAREGRPAP</sequence>
<reference evidence="2 3" key="1">
    <citation type="submission" date="2019-06" db="EMBL/GenBank/DDBJ databases">
        <authorList>
            <person name="Livingstone P."/>
            <person name="Whitworth D."/>
        </authorList>
    </citation>
    <scope>NUCLEOTIDE SEQUENCE [LARGE SCALE GENOMIC DNA]</scope>
    <source>
        <strain evidence="2 3">AM401</strain>
    </source>
</reference>
<dbReference type="EMBL" id="VIFM01000155">
    <property type="protein sequence ID" value="TQF12082.1"/>
    <property type="molecule type" value="Genomic_DNA"/>
</dbReference>
<comment type="caution">
    <text evidence="2">The sequence shown here is derived from an EMBL/GenBank/DDBJ whole genome shotgun (WGS) entry which is preliminary data.</text>
</comment>
<evidence type="ECO:0000256" key="1">
    <source>
        <dbReference type="SAM" id="MobiDB-lite"/>
    </source>
</evidence>
<proteinExistence type="predicted"/>
<name>A0A540WST9_9BACT</name>
<dbReference type="Proteomes" id="UP000315369">
    <property type="component" value="Unassembled WGS sequence"/>
</dbReference>
<organism evidence="2 3">
    <name type="scientific">Myxococcus llanfairpwllgwyngyllgogerychwyrndrobwllllantysiliogogogochensis</name>
    <dbReference type="NCBI Taxonomy" id="2590453"/>
    <lineage>
        <taxon>Bacteria</taxon>
        <taxon>Pseudomonadati</taxon>
        <taxon>Myxococcota</taxon>
        <taxon>Myxococcia</taxon>
        <taxon>Myxococcales</taxon>
        <taxon>Cystobacterineae</taxon>
        <taxon>Myxococcaceae</taxon>
        <taxon>Myxococcus</taxon>
    </lineage>
</organism>
<dbReference type="AlphaFoldDB" id="A0A540WST9"/>
<feature type="compositionally biased region" description="Low complexity" evidence="1">
    <location>
        <begin position="30"/>
        <end position="41"/>
    </location>
</feature>